<name>A0ABW9RLX6_9BACT</name>
<organism evidence="1 2">
    <name type="scientific">Fulvivirga kasyanovii</name>
    <dbReference type="NCBI Taxonomy" id="396812"/>
    <lineage>
        <taxon>Bacteria</taxon>
        <taxon>Pseudomonadati</taxon>
        <taxon>Bacteroidota</taxon>
        <taxon>Cytophagia</taxon>
        <taxon>Cytophagales</taxon>
        <taxon>Fulvivirgaceae</taxon>
        <taxon>Fulvivirga</taxon>
    </lineage>
</organism>
<comment type="caution">
    <text evidence="1">The sequence shown here is derived from an EMBL/GenBank/DDBJ whole genome shotgun (WGS) entry which is preliminary data.</text>
</comment>
<protein>
    <submittedName>
        <fullName evidence="1">DUF2141 domain-containing protein</fullName>
    </submittedName>
</protein>
<dbReference type="EMBL" id="SMLW01000475">
    <property type="protein sequence ID" value="MTI25018.1"/>
    <property type="molecule type" value="Genomic_DNA"/>
</dbReference>
<dbReference type="Pfam" id="PF09912">
    <property type="entry name" value="DUF2141"/>
    <property type="match status" value="1"/>
</dbReference>
<dbReference type="InterPro" id="IPR018673">
    <property type="entry name" value="DUF2141"/>
</dbReference>
<keyword evidence="2" id="KW-1185">Reference proteome</keyword>
<proteinExistence type="predicted"/>
<gene>
    <name evidence="1" type="ORF">E1163_08710</name>
</gene>
<dbReference type="Proteomes" id="UP000798808">
    <property type="component" value="Unassembled WGS sequence"/>
</dbReference>
<evidence type="ECO:0000313" key="2">
    <source>
        <dbReference type="Proteomes" id="UP000798808"/>
    </source>
</evidence>
<reference evidence="1 2" key="1">
    <citation type="submission" date="2019-02" db="EMBL/GenBank/DDBJ databases">
        <authorList>
            <person name="Goldberg S.R."/>
            <person name="Haltli B.A."/>
            <person name="Correa H."/>
            <person name="Russell K.G."/>
        </authorList>
    </citation>
    <scope>NUCLEOTIDE SEQUENCE [LARGE SCALE GENOMIC DNA]</scope>
    <source>
        <strain evidence="1 2">JCM 16186</strain>
    </source>
</reference>
<accession>A0ABW9RLX6</accession>
<evidence type="ECO:0000313" key="1">
    <source>
        <dbReference type="EMBL" id="MTI25018.1"/>
    </source>
</evidence>
<sequence length="157" mass="17664">MHFYIMFNTKIKMTMSRFILAILVVFISEVNLKAQTEEKQKQASLTVKIEGNISSTGKLQLELYNSESQWLEKEVKTLHIDLATDNNRTFVIEDLPAGTYAIAVIHDKNNNGELDMGMMGPTEKYGFSNNAKNMFGPASYSDASFQVADDTVINIKL</sequence>